<accession>A0A0T8TIW9</accession>
<reference evidence="1 2" key="1">
    <citation type="submission" date="2015-03" db="EMBL/GenBank/DDBJ databases">
        <authorList>
            <consortium name="Pathogen Informatics"/>
        </authorList>
    </citation>
    <scope>NUCLEOTIDE SEQUENCE [LARGE SCALE GENOMIC DNA]</scope>
    <source>
        <strain evidence="1 2">SMRU737</strain>
    </source>
</reference>
<dbReference type="RefSeq" id="WP_166727910.1">
    <property type="nucleotide sequence ID" value="NZ_CFGT01000001.1"/>
</dbReference>
<dbReference type="EMBL" id="CFGT01000001">
    <property type="protein sequence ID" value="CEY54990.1"/>
    <property type="molecule type" value="Genomic_DNA"/>
</dbReference>
<evidence type="ECO:0000313" key="1">
    <source>
        <dbReference type="EMBL" id="CEY54990.1"/>
    </source>
</evidence>
<dbReference type="AlphaFoldDB" id="A0A0T8TIW9"/>
<evidence type="ECO:0000313" key="2">
    <source>
        <dbReference type="Proteomes" id="UP000048179"/>
    </source>
</evidence>
<dbReference type="Proteomes" id="UP000048179">
    <property type="component" value="Unassembled WGS sequence"/>
</dbReference>
<name>A0A0T8TIW9_9STRE</name>
<dbReference type="PROSITE" id="PS51257">
    <property type="entry name" value="PROKAR_LIPOPROTEIN"/>
    <property type="match status" value="1"/>
</dbReference>
<proteinExistence type="predicted"/>
<protein>
    <recommendedName>
        <fullName evidence="3">Lipoprotein</fullName>
    </recommendedName>
</protein>
<sequence length="53" mass="6099">MKKAAISIFALLVLGVSCLFLFSQQSYKKTVVQYYANDQNLPNRITYSEYSDK</sequence>
<organism evidence="1 2">
    <name type="scientific">Streptococcus pseudopneumoniae</name>
    <dbReference type="NCBI Taxonomy" id="257758"/>
    <lineage>
        <taxon>Bacteria</taxon>
        <taxon>Bacillati</taxon>
        <taxon>Bacillota</taxon>
        <taxon>Bacilli</taxon>
        <taxon>Lactobacillales</taxon>
        <taxon>Streptococcaceae</taxon>
        <taxon>Streptococcus</taxon>
    </lineage>
</organism>
<gene>
    <name evidence="1" type="ORF">ERS020247_00112</name>
</gene>
<evidence type="ECO:0008006" key="3">
    <source>
        <dbReference type="Google" id="ProtNLM"/>
    </source>
</evidence>